<name>A0A4Q2S522_9ACTN</name>
<dbReference type="PANTHER" id="PTHR20854:SF4">
    <property type="entry name" value="INOSITOL-1-MONOPHOSPHATASE-RELATED"/>
    <property type="match status" value="1"/>
</dbReference>
<evidence type="ECO:0000313" key="6">
    <source>
        <dbReference type="EMBL" id="RYB95624.1"/>
    </source>
</evidence>
<dbReference type="InterPro" id="IPR000760">
    <property type="entry name" value="Inositol_monophosphatase-like"/>
</dbReference>
<dbReference type="Proteomes" id="UP000294071">
    <property type="component" value="Unassembled WGS sequence"/>
</dbReference>
<dbReference type="OrthoDB" id="9772456at2"/>
<feature type="binding site" evidence="4">
    <location>
        <position position="114"/>
    </location>
    <ligand>
        <name>Mg(2+)</name>
        <dbReference type="ChEBI" id="CHEBI:18420"/>
        <label>1</label>
        <note>catalytic</note>
    </ligand>
</feature>
<dbReference type="SUPFAM" id="SSF56655">
    <property type="entry name" value="Carbohydrate phosphatase"/>
    <property type="match status" value="1"/>
</dbReference>
<feature type="region of interest" description="Disordered" evidence="5">
    <location>
        <begin position="1"/>
        <end position="29"/>
    </location>
</feature>
<dbReference type="GO" id="GO:0008934">
    <property type="term" value="F:inositol monophosphate 1-phosphatase activity"/>
    <property type="evidence" value="ECO:0007669"/>
    <property type="project" value="TreeGrafter"/>
</dbReference>
<comment type="cofactor">
    <cofactor evidence="4">
        <name>Mg(2+)</name>
        <dbReference type="ChEBI" id="CHEBI:18420"/>
    </cofactor>
</comment>
<evidence type="ECO:0000313" key="7">
    <source>
        <dbReference type="Proteomes" id="UP000294071"/>
    </source>
</evidence>
<keyword evidence="2" id="KW-0378">Hydrolase</keyword>
<keyword evidence="7" id="KW-1185">Reference proteome</keyword>
<dbReference type="InterPro" id="IPR020583">
    <property type="entry name" value="Inositol_monoP_metal-BS"/>
</dbReference>
<keyword evidence="1 4" id="KW-0479">Metal-binding</keyword>
<dbReference type="PANTHER" id="PTHR20854">
    <property type="entry name" value="INOSITOL MONOPHOSPHATASE"/>
    <property type="match status" value="1"/>
</dbReference>
<dbReference type="PROSITE" id="PS00629">
    <property type="entry name" value="IMP_1"/>
    <property type="match status" value="1"/>
</dbReference>
<dbReference type="GO" id="GO:0007165">
    <property type="term" value="P:signal transduction"/>
    <property type="evidence" value="ECO:0007669"/>
    <property type="project" value="TreeGrafter"/>
</dbReference>
<sequence>MAPCCHTTRPTNVAPVDDSSLDPSLDPSAAPSLADDAALAVELVREAAALAARIRTGGLDVDFKTSGSDVVTQADTAAERLIVDRLAAERPDDAIVGEEGASRPGTSGRTWVIDPVDGTFNFSRGSDWWCSAIALAGEDDVLLGAVHHAATQRTWVGGPDLPSTCDGVRLGDLPDTPPGSRCATTYLHPPFFGSEVGDAFARALGQVGTLRMLGSGTMDAMAIASGQWDVLFQHSVADWDRLPGAAIVRGAGGESLVVPAAGVDWTVTGAPAAVADVRAALLDGTDAR</sequence>
<dbReference type="GO" id="GO:0046872">
    <property type="term" value="F:metal ion binding"/>
    <property type="evidence" value="ECO:0007669"/>
    <property type="project" value="UniProtKB-KW"/>
</dbReference>
<comment type="caution">
    <text evidence="6">The sequence shown here is derived from an EMBL/GenBank/DDBJ whole genome shotgun (WGS) entry which is preliminary data.</text>
</comment>
<dbReference type="Pfam" id="PF00459">
    <property type="entry name" value="Inositol_P"/>
    <property type="match status" value="1"/>
</dbReference>
<evidence type="ECO:0000256" key="2">
    <source>
        <dbReference type="ARBA" id="ARBA00022801"/>
    </source>
</evidence>
<dbReference type="Gene3D" id="3.40.190.80">
    <property type="match status" value="1"/>
</dbReference>
<dbReference type="AlphaFoldDB" id="A0A4Q2S522"/>
<dbReference type="EMBL" id="SDWT01000001">
    <property type="protein sequence ID" value="RYB95624.1"/>
    <property type="molecule type" value="Genomic_DNA"/>
</dbReference>
<evidence type="ECO:0000256" key="1">
    <source>
        <dbReference type="ARBA" id="ARBA00022723"/>
    </source>
</evidence>
<proteinExistence type="predicted"/>
<accession>A0A4Q2S522</accession>
<dbReference type="Gene3D" id="3.30.540.10">
    <property type="entry name" value="Fructose-1,6-Bisphosphatase, subunit A, domain 1"/>
    <property type="match status" value="1"/>
</dbReference>
<evidence type="ECO:0000256" key="4">
    <source>
        <dbReference type="PIRSR" id="PIRSR600760-2"/>
    </source>
</evidence>
<keyword evidence="3 4" id="KW-0460">Magnesium</keyword>
<feature type="binding site" evidence="4">
    <location>
        <position position="240"/>
    </location>
    <ligand>
        <name>Mg(2+)</name>
        <dbReference type="ChEBI" id="CHEBI:18420"/>
        <label>1</label>
        <note>catalytic</note>
    </ligand>
</feature>
<reference evidence="6 7" key="1">
    <citation type="submission" date="2019-01" db="EMBL/GenBank/DDBJ databases">
        <title>Novel species of Nocardioides.</title>
        <authorList>
            <person name="Liu Q."/>
            <person name="Xin Y.-H."/>
        </authorList>
    </citation>
    <scope>NUCLEOTIDE SEQUENCE [LARGE SCALE GENOMIC DNA]</scope>
    <source>
        <strain evidence="6 7">CGMCC 4.6882</strain>
    </source>
</reference>
<dbReference type="GO" id="GO:0006020">
    <property type="term" value="P:inositol metabolic process"/>
    <property type="evidence" value="ECO:0007669"/>
    <property type="project" value="TreeGrafter"/>
</dbReference>
<dbReference type="PRINTS" id="PR00377">
    <property type="entry name" value="IMPHPHTASES"/>
</dbReference>
<evidence type="ECO:0000256" key="3">
    <source>
        <dbReference type="ARBA" id="ARBA00022842"/>
    </source>
</evidence>
<dbReference type="CDD" id="cd01637">
    <property type="entry name" value="IMPase_like"/>
    <property type="match status" value="1"/>
</dbReference>
<feature type="binding site" evidence="4">
    <location>
        <position position="117"/>
    </location>
    <ligand>
        <name>Mg(2+)</name>
        <dbReference type="ChEBI" id="CHEBI:18420"/>
        <label>1</label>
        <note>catalytic</note>
    </ligand>
</feature>
<feature type="binding site" evidence="4">
    <location>
        <position position="98"/>
    </location>
    <ligand>
        <name>Mg(2+)</name>
        <dbReference type="ChEBI" id="CHEBI:18420"/>
        <label>1</label>
        <note>catalytic</note>
    </ligand>
</feature>
<protein>
    <submittedName>
        <fullName evidence="6">Inositol monophosphatase</fullName>
    </submittedName>
</protein>
<organism evidence="6 7">
    <name type="scientific">Nocardioides oleivorans</name>
    <dbReference type="NCBI Taxonomy" id="273676"/>
    <lineage>
        <taxon>Bacteria</taxon>
        <taxon>Bacillati</taxon>
        <taxon>Actinomycetota</taxon>
        <taxon>Actinomycetes</taxon>
        <taxon>Propionibacteriales</taxon>
        <taxon>Nocardioidaceae</taxon>
        <taxon>Nocardioides</taxon>
    </lineage>
</organism>
<feature type="compositionally biased region" description="Low complexity" evidence="5">
    <location>
        <begin position="13"/>
        <end position="29"/>
    </location>
</feature>
<evidence type="ECO:0000256" key="5">
    <source>
        <dbReference type="SAM" id="MobiDB-lite"/>
    </source>
</evidence>
<gene>
    <name evidence="6" type="ORF">EUA93_15525</name>
</gene>